<protein>
    <submittedName>
        <fullName evidence="5">HTH-type transcriptional repressor PurR</fullName>
    </submittedName>
</protein>
<accession>A0A8J3N846</accession>
<reference evidence="5" key="1">
    <citation type="submission" date="2020-10" db="EMBL/GenBank/DDBJ databases">
        <title>Taxonomic study of unclassified bacteria belonging to the class Ktedonobacteria.</title>
        <authorList>
            <person name="Yabe S."/>
            <person name="Wang C.M."/>
            <person name="Zheng Y."/>
            <person name="Sakai Y."/>
            <person name="Cavaletti L."/>
            <person name="Monciardini P."/>
            <person name="Donadio S."/>
        </authorList>
    </citation>
    <scope>NUCLEOTIDE SEQUENCE</scope>
    <source>
        <strain evidence="5">ID150040</strain>
    </source>
</reference>
<dbReference type="PROSITE" id="PS50932">
    <property type="entry name" value="HTH_LACI_2"/>
    <property type="match status" value="1"/>
</dbReference>
<keyword evidence="2" id="KW-0238">DNA-binding</keyword>
<dbReference type="PROSITE" id="PS00356">
    <property type="entry name" value="HTH_LACI_1"/>
    <property type="match status" value="1"/>
</dbReference>
<dbReference type="InterPro" id="IPR010982">
    <property type="entry name" value="Lambda_DNA-bd_dom_sf"/>
</dbReference>
<dbReference type="GO" id="GO:0000976">
    <property type="term" value="F:transcription cis-regulatory region binding"/>
    <property type="evidence" value="ECO:0007669"/>
    <property type="project" value="TreeGrafter"/>
</dbReference>
<dbReference type="InterPro" id="IPR000843">
    <property type="entry name" value="HTH_LacI"/>
</dbReference>
<dbReference type="Pfam" id="PF00356">
    <property type="entry name" value="LacI"/>
    <property type="match status" value="1"/>
</dbReference>
<dbReference type="Pfam" id="PF13377">
    <property type="entry name" value="Peripla_BP_3"/>
    <property type="match status" value="1"/>
</dbReference>
<dbReference type="Proteomes" id="UP000597444">
    <property type="component" value="Unassembled WGS sequence"/>
</dbReference>
<organism evidence="5 6">
    <name type="scientific">Reticulibacter mediterranei</name>
    <dbReference type="NCBI Taxonomy" id="2778369"/>
    <lineage>
        <taxon>Bacteria</taxon>
        <taxon>Bacillati</taxon>
        <taxon>Chloroflexota</taxon>
        <taxon>Ktedonobacteria</taxon>
        <taxon>Ktedonobacterales</taxon>
        <taxon>Reticulibacteraceae</taxon>
        <taxon>Reticulibacter</taxon>
    </lineage>
</organism>
<evidence type="ECO:0000313" key="6">
    <source>
        <dbReference type="Proteomes" id="UP000597444"/>
    </source>
</evidence>
<evidence type="ECO:0000313" key="5">
    <source>
        <dbReference type="EMBL" id="GHO99308.1"/>
    </source>
</evidence>
<proteinExistence type="predicted"/>
<feature type="domain" description="HTH lacI-type" evidence="4">
    <location>
        <begin position="6"/>
        <end position="64"/>
    </location>
</feature>
<evidence type="ECO:0000256" key="1">
    <source>
        <dbReference type="ARBA" id="ARBA00023015"/>
    </source>
</evidence>
<dbReference type="SUPFAM" id="SSF53822">
    <property type="entry name" value="Periplasmic binding protein-like I"/>
    <property type="match status" value="1"/>
</dbReference>
<dbReference type="EMBL" id="BNJK01000002">
    <property type="protein sequence ID" value="GHO99308.1"/>
    <property type="molecule type" value="Genomic_DNA"/>
</dbReference>
<keyword evidence="6" id="KW-1185">Reference proteome</keyword>
<dbReference type="SUPFAM" id="SSF47413">
    <property type="entry name" value="lambda repressor-like DNA-binding domains"/>
    <property type="match status" value="1"/>
</dbReference>
<dbReference type="GO" id="GO:0003700">
    <property type="term" value="F:DNA-binding transcription factor activity"/>
    <property type="evidence" value="ECO:0007669"/>
    <property type="project" value="TreeGrafter"/>
</dbReference>
<evidence type="ECO:0000259" key="4">
    <source>
        <dbReference type="PROSITE" id="PS50932"/>
    </source>
</evidence>
<dbReference type="PRINTS" id="PR00036">
    <property type="entry name" value="HTHLACI"/>
</dbReference>
<dbReference type="Gene3D" id="3.40.50.2300">
    <property type="match status" value="2"/>
</dbReference>
<dbReference type="AlphaFoldDB" id="A0A8J3N846"/>
<dbReference type="Gene3D" id="1.10.260.40">
    <property type="entry name" value="lambda repressor-like DNA-binding domains"/>
    <property type="match status" value="1"/>
</dbReference>
<gene>
    <name evidence="5" type="primary">purR</name>
    <name evidence="5" type="ORF">KSF_093560</name>
</gene>
<dbReference type="CDD" id="cd01392">
    <property type="entry name" value="HTH_LacI"/>
    <property type="match status" value="1"/>
</dbReference>
<dbReference type="PANTHER" id="PTHR30146:SF109">
    <property type="entry name" value="HTH-TYPE TRANSCRIPTIONAL REGULATOR GALS"/>
    <property type="match status" value="1"/>
</dbReference>
<dbReference type="InterPro" id="IPR046335">
    <property type="entry name" value="LacI/GalR-like_sensor"/>
</dbReference>
<evidence type="ECO:0000256" key="3">
    <source>
        <dbReference type="ARBA" id="ARBA00023163"/>
    </source>
</evidence>
<comment type="caution">
    <text evidence="5">The sequence shown here is derived from an EMBL/GenBank/DDBJ whole genome shotgun (WGS) entry which is preliminary data.</text>
</comment>
<dbReference type="InterPro" id="IPR028082">
    <property type="entry name" value="Peripla_BP_I"/>
</dbReference>
<dbReference type="PANTHER" id="PTHR30146">
    <property type="entry name" value="LACI-RELATED TRANSCRIPTIONAL REPRESSOR"/>
    <property type="match status" value="1"/>
</dbReference>
<name>A0A8J3N846_9CHLR</name>
<dbReference type="RefSeq" id="WP_220209956.1">
    <property type="nucleotide sequence ID" value="NZ_BNJK01000002.1"/>
</dbReference>
<sequence>MDTTVPTLKDVARYAGVSIATVSYVLNGRRQANKTISEATRQKVLQAVSELGYTPNHVARHLRRQRTERICVVLPRLGVPYYEAFCQDIEAVAERYQYTVILSLTGTREKERKVLGALQHRLADGVIALHGDWESEELAQLSAMGIAVVVLDNYIQGKNVDVVRTTEEDAFYEAVSYLATKGYRKIVCFLGGDTRGTRYAAYQRALRDHNLPLDERFVVEGCGDRQIAYQETLKLLKLKDRPDAIFAGSDVAAISAIWAIRDGGLRIPDDIAIIGAGNIAEGEITVPPLTTVGPVSLDFSDVAEFLFDRLRNPDQQERVLLRQWKLILRGSA</sequence>
<keyword evidence="3" id="KW-0804">Transcription</keyword>
<dbReference type="SMART" id="SM00354">
    <property type="entry name" value="HTH_LACI"/>
    <property type="match status" value="1"/>
</dbReference>
<evidence type="ECO:0000256" key="2">
    <source>
        <dbReference type="ARBA" id="ARBA00023125"/>
    </source>
</evidence>
<keyword evidence="1" id="KW-0805">Transcription regulation</keyword>
<dbReference type="CDD" id="cd06267">
    <property type="entry name" value="PBP1_LacI_sugar_binding-like"/>
    <property type="match status" value="1"/>
</dbReference>